<gene>
    <name evidence="2" type="ORF">SAMN05443547_2095</name>
</gene>
<accession>A0A1M7ZXW8</accession>
<name>A0A1M7ZXW8_9FLAO</name>
<dbReference type="OrthoDB" id="947434at2"/>
<dbReference type="AlphaFoldDB" id="A0A1M7ZXW8"/>
<dbReference type="Pfam" id="PF13568">
    <property type="entry name" value="OMP_b-brl_2"/>
    <property type="match status" value="1"/>
</dbReference>
<reference evidence="3" key="1">
    <citation type="submission" date="2016-12" db="EMBL/GenBank/DDBJ databases">
        <authorList>
            <person name="Varghese N."/>
            <person name="Submissions S."/>
        </authorList>
    </citation>
    <scope>NUCLEOTIDE SEQUENCE [LARGE SCALE GENOMIC DNA]</scope>
    <source>
        <strain evidence="3">DSM 18830</strain>
    </source>
</reference>
<organism evidence="2 3">
    <name type="scientific">Flavobacterium cucumis</name>
    <dbReference type="NCBI Taxonomy" id="416016"/>
    <lineage>
        <taxon>Bacteria</taxon>
        <taxon>Pseudomonadati</taxon>
        <taxon>Bacteroidota</taxon>
        <taxon>Flavobacteriia</taxon>
        <taxon>Flavobacteriales</taxon>
        <taxon>Flavobacteriaceae</taxon>
        <taxon>Flavobacterium</taxon>
    </lineage>
</organism>
<dbReference type="SUPFAM" id="SSF56925">
    <property type="entry name" value="OMPA-like"/>
    <property type="match status" value="1"/>
</dbReference>
<protein>
    <submittedName>
        <fullName evidence="2">Outer membrane protein beta-barrel domain-containing protein</fullName>
    </submittedName>
</protein>
<feature type="domain" description="Outer membrane protein beta-barrel" evidence="1">
    <location>
        <begin position="19"/>
        <end position="163"/>
    </location>
</feature>
<dbReference type="EMBL" id="FRYK01000003">
    <property type="protein sequence ID" value="SHO73725.1"/>
    <property type="molecule type" value="Genomic_DNA"/>
</dbReference>
<dbReference type="STRING" id="416016.SAMN05443547_2095"/>
<proteinExistence type="predicted"/>
<evidence type="ECO:0000313" key="2">
    <source>
        <dbReference type="EMBL" id="SHO73725.1"/>
    </source>
</evidence>
<dbReference type="Proteomes" id="UP000184611">
    <property type="component" value="Unassembled WGS sequence"/>
</dbReference>
<dbReference type="InterPro" id="IPR011250">
    <property type="entry name" value="OMP/PagP_B-barrel"/>
</dbReference>
<sequence>MKKGVLLVVLLFIGYGTSQAQLLKFGVKGGLNFSNYTGGNVEGFDFKTITSYHAGIVAEVNLFENFSIQPELLYSTQGAELEGLGEQIKNELGYISLPVLAKFYLSKNKLSLELGPQASVLVSERNEVNSEDSNTFDFGVAGGLSFKITENLFISGRYIAGLTEPKRDADVKNSNVQLSVGIMF</sequence>
<evidence type="ECO:0000259" key="1">
    <source>
        <dbReference type="Pfam" id="PF13568"/>
    </source>
</evidence>
<evidence type="ECO:0000313" key="3">
    <source>
        <dbReference type="Proteomes" id="UP000184611"/>
    </source>
</evidence>
<keyword evidence="3" id="KW-1185">Reference proteome</keyword>
<dbReference type="InterPro" id="IPR025665">
    <property type="entry name" value="Beta-barrel_OMP_2"/>
</dbReference>
<dbReference type="RefSeq" id="WP_073584130.1">
    <property type="nucleotide sequence ID" value="NZ_CBCSEA010000011.1"/>
</dbReference>